<dbReference type="eggNOG" id="COG1721">
    <property type="taxonomic scope" value="Bacteria"/>
</dbReference>
<dbReference type="RefSeq" id="WP_022604071.1">
    <property type="nucleotide sequence ID" value="NZ_ASSJ01000004.1"/>
</dbReference>
<dbReference type="FunCoup" id="U5DES6">
    <property type="interactions" value="74"/>
</dbReference>
<dbReference type="Pfam" id="PF01882">
    <property type="entry name" value="DUF58"/>
    <property type="match status" value="1"/>
</dbReference>
<evidence type="ECO:0000313" key="3">
    <source>
        <dbReference type="EMBL" id="ERN43003.1"/>
    </source>
</evidence>
<organism evidence="3 4">
    <name type="scientific">Rubidibacter lacunae KORDI 51-2</name>
    <dbReference type="NCBI Taxonomy" id="582515"/>
    <lineage>
        <taxon>Bacteria</taxon>
        <taxon>Bacillati</taxon>
        <taxon>Cyanobacteriota</taxon>
        <taxon>Cyanophyceae</taxon>
        <taxon>Oscillatoriophycideae</taxon>
        <taxon>Chroococcales</taxon>
        <taxon>Aphanothecaceae</taxon>
        <taxon>Rubidibacter</taxon>
    </lineage>
</organism>
<dbReference type="PANTHER" id="PTHR34351">
    <property type="entry name" value="SLR1927 PROTEIN-RELATED"/>
    <property type="match status" value="1"/>
</dbReference>
<dbReference type="PATRIC" id="fig|582515.4.peg.361"/>
<dbReference type="InParanoid" id="U5DES6"/>
<feature type="transmembrane region" description="Helical" evidence="1">
    <location>
        <begin position="12"/>
        <end position="34"/>
    </location>
</feature>
<keyword evidence="1" id="KW-0812">Transmembrane</keyword>
<gene>
    <name evidence="3" type="ORF">KR51_00003140</name>
</gene>
<dbReference type="PANTHER" id="PTHR34351:SF1">
    <property type="entry name" value="SLR1927 PROTEIN"/>
    <property type="match status" value="1"/>
</dbReference>
<feature type="domain" description="DUF58" evidence="2">
    <location>
        <begin position="211"/>
        <end position="299"/>
    </location>
</feature>
<comment type="caution">
    <text evidence="3">The sequence shown here is derived from an EMBL/GenBank/DDBJ whole genome shotgun (WGS) entry which is preliminary data.</text>
</comment>
<reference evidence="3 4" key="1">
    <citation type="submission" date="2013-05" db="EMBL/GenBank/DDBJ databases">
        <title>Draft genome sequence of Rubidibacter lacunae KORDI 51-2.</title>
        <authorList>
            <person name="Choi D.H."/>
            <person name="Noh J.H."/>
            <person name="Kwon K.-K."/>
            <person name="Lee J.-H."/>
            <person name="Ryu J.-Y."/>
        </authorList>
    </citation>
    <scope>NUCLEOTIDE SEQUENCE [LARGE SCALE GENOMIC DNA]</scope>
    <source>
        <strain evidence="3 4">KORDI 51-2</strain>
    </source>
</reference>
<accession>U5DES6</accession>
<feature type="transmembrane region" description="Helical" evidence="1">
    <location>
        <begin position="40"/>
        <end position="59"/>
    </location>
</feature>
<dbReference type="Proteomes" id="UP000016960">
    <property type="component" value="Unassembled WGS sequence"/>
</dbReference>
<keyword evidence="1" id="KW-0472">Membrane</keyword>
<dbReference type="EMBL" id="ASSJ01000004">
    <property type="protein sequence ID" value="ERN43003.1"/>
    <property type="molecule type" value="Genomic_DNA"/>
</dbReference>
<evidence type="ECO:0000259" key="2">
    <source>
        <dbReference type="Pfam" id="PF01882"/>
    </source>
</evidence>
<sequence length="380" mass="41457">MTAFRNWLESRYCCPAYGALVLAGIALCFFGAAINTMVGWLYAISGTLLALLAIAFWLPPRTLRALNVRRAPLVPVTAGDLLSVELTVENASTSPVSLLTIGDGIPSVLGAPPVQAIDTIAPGRNYVWRYDCPAPRRGIYRWHEVRMRTAAPLGLFWCRRDRDAPAKAIVYPQILPLKNCPLLDLAGADDNTNFERERRYYAAVSGLTRGVRPYRHGDPPRSIHWRSSARFGELRVRELELATSGATVTIALDSAATWEADAFERAAIAAASLYTYAQRHQLGVQLWTAGTGMIGSNTGVMEVLAAVTPQEAGAARPQSEPTIWLTPHPTDLDGLAPGSHWLLFLAAGRAIAPVTSRVPGLVVTAEERLELQLQRSPDRR</sequence>
<keyword evidence="4" id="KW-1185">Reference proteome</keyword>
<dbReference type="STRING" id="582515.KR51_00003140"/>
<protein>
    <recommendedName>
        <fullName evidence="2">DUF58 domain-containing protein</fullName>
    </recommendedName>
</protein>
<evidence type="ECO:0000313" key="4">
    <source>
        <dbReference type="Proteomes" id="UP000016960"/>
    </source>
</evidence>
<name>U5DES6_9CHRO</name>
<evidence type="ECO:0000256" key="1">
    <source>
        <dbReference type="SAM" id="Phobius"/>
    </source>
</evidence>
<dbReference type="AlphaFoldDB" id="U5DES6"/>
<dbReference type="InterPro" id="IPR002881">
    <property type="entry name" value="DUF58"/>
</dbReference>
<keyword evidence="1" id="KW-1133">Transmembrane helix</keyword>
<proteinExistence type="predicted"/>